<name>A0A3P6TFU3_LITSI</name>
<accession>A0A3P6TFU3</accession>
<proteinExistence type="predicted"/>
<reference evidence="2 3" key="1">
    <citation type="submission" date="2018-08" db="EMBL/GenBank/DDBJ databases">
        <authorList>
            <person name="Laetsch R D."/>
            <person name="Stevens L."/>
            <person name="Kumar S."/>
            <person name="Blaxter L. M."/>
        </authorList>
    </citation>
    <scope>NUCLEOTIDE SEQUENCE [LARGE SCALE GENOMIC DNA]</scope>
</reference>
<evidence type="ECO:0000313" key="2">
    <source>
        <dbReference type="EMBL" id="VDK78070.1"/>
    </source>
</evidence>
<sequence length="94" mass="10257">MADVSIAEEQGESSSLSSSTRTIGLPVSVQQPPRGNVINSSQAAAAPAHTYPCTHIRPHTCDAHTHTPHIQAILFTRINSDKRDTRMLQLQTDR</sequence>
<evidence type="ECO:0000256" key="1">
    <source>
        <dbReference type="SAM" id="MobiDB-lite"/>
    </source>
</evidence>
<feature type="compositionally biased region" description="Polar residues" evidence="1">
    <location>
        <begin position="28"/>
        <end position="43"/>
    </location>
</feature>
<keyword evidence="3" id="KW-1185">Reference proteome</keyword>
<protein>
    <submittedName>
        <fullName evidence="2">Uncharacterized protein</fullName>
    </submittedName>
</protein>
<organism evidence="2 3">
    <name type="scientific">Litomosoides sigmodontis</name>
    <name type="common">Filarial nematode worm</name>
    <dbReference type="NCBI Taxonomy" id="42156"/>
    <lineage>
        <taxon>Eukaryota</taxon>
        <taxon>Metazoa</taxon>
        <taxon>Ecdysozoa</taxon>
        <taxon>Nematoda</taxon>
        <taxon>Chromadorea</taxon>
        <taxon>Rhabditida</taxon>
        <taxon>Spirurina</taxon>
        <taxon>Spiruromorpha</taxon>
        <taxon>Filarioidea</taxon>
        <taxon>Onchocercidae</taxon>
        <taxon>Litomosoides</taxon>
    </lineage>
</organism>
<gene>
    <name evidence="2" type="ORF">NLS_LOCUS3934</name>
</gene>
<dbReference type="Proteomes" id="UP000277928">
    <property type="component" value="Unassembled WGS sequence"/>
</dbReference>
<evidence type="ECO:0000313" key="3">
    <source>
        <dbReference type="Proteomes" id="UP000277928"/>
    </source>
</evidence>
<dbReference type="AlphaFoldDB" id="A0A3P6TFU3"/>
<dbReference type="EMBL" id="UYRX01000231">
    <property type="protein sequence ID" value="VDK78070.1"/>
    <property type="molecule type" value="Genomic_DNA"/>
</dbReference>
<feature type="region of interest" description="Disordered" evidence="1">
    <location>
        <begin position="1"/>
        <end position="43"/>
    </location>
</feature>